<dbReference type="OrthoDB" id="63368at2759"/>
<dbReference type="AlphaFoldDB" id="A0A485KKF0"/>
<name>A0A485KKF0_9STRA</name>
<reference evidence="2" key="2">
    <citation type="submission" date="2019-06" db="EMBL/GenBank/DDBJ databases">
        <title>Genomics analysis of Aphanomyces spp. identifies a new class of oomycete effector associated with host adaptation.</title>
        <authorList>
            <person name="Gaulin E."/>
        </authorList>
    </citation>
    <scope>NUCLEOTIDE SEQUENCE</scope>
    <source>
        <strain evidence="2">CBS 578.67</strain>
    </source>
</reference>
<dbReference type="EMBL" id="VJMH01005103">
    <property type="protein sequence ID" value="KAF0700985.1"/>
    <property type="molecule type" value="Genomic_DNA"/>
</dbReference>
<evidence type="ECO:0000313" key="4">
    <source>
        <dbReference type="Proteomes" id="UP000332933"/>
    </source>
</evidence>
<evidence type="ECO:0000313" key="2">
    <source>
        <dbReference type="EMBL" id="KAF0700985.1"/>
    </source>
</evidence>
<reference evidence="3 4" key="1">
    <citation type="submission" date="2019-03" db="EMBL/GenBank/DDBJ databases">
        <authorList>
            <person name="Gaulin E."/>
            <person name="Dumas B."/>
        </authorList>
    </citation>
    <scope>NUCLEOTIDE SEQUENCE [LARGE SCALE GENOMIC DNA]</scope>
    <source>
        <strain evidence="3">CBS 568.67</strain>
    </source>
</reference>
<dbReference type="EMBL" id="CAADRA010005124">
    <property type="protein sequence ID" value="VFT85317.1"/>
    <property type="molecule type" value="Genomic_DNA"/>
</dbReference>
<organism evidence="3 4">
    <name type="scientific">Aphanomyces stellatus</name>
    <dbReference type="NCBI Taxonomy" id="120398"/>
    <lineage>
        <taxon>Eukaryota</taxon>
        <taxon>Sar</taxon>
        <taxon>Stramenopiles</taxon>
        <taxon>Oomycota</taxon>
        <taxon>Saprolegniomycetes</taxon>
        <taxon>Saprolegniales</taxon>
        <taxon>Verrucalvaceae</taxon>
        <taxon>Aphanomyces</taxon>
    </lineage>
</organism>
<evidence type="ECO:0000313" key="3">
    <source>
        <dbReference type="EMBL" id="VFT85317.1"/>
    </source>
</evidence>
<accession>A0A485KKF0</accession>
<evidence type="ECO:0000256" key="1">
    <source>
        <dbReference type="SAM" id="MobiDB-lite"/>
    </source>
</evidence>
<gene>
    <name evidence="3" type="primary">Aste57867_8431</name>
    <name evidence="2" type="ORF">As57867_008399</name>
    <name evidence="3" type="ORF">ASTE57867_8431</name>
</gene>
<protein>
    <submittedName>
        <fullName evidence="3">Aste57867_8431 protein</fullName>
    </submittedName>
</protein>
<keyword evidence="4" id="KW-1185">Reference proteome</keyword>
<sequence length="393" mass="43688">MPSTDAIAEKKRRRTQRKMETQTLRREKARAECEHLRQSIQILEDQLGRLTRPRHKAATAETAAADFMLSWQEVAKALHDDVRGVRDEHTDLVAQTKQLRRVAAAMAQWVRRAVGTDHLRAPRTHDTAAALSLLPVTLHASPACRQHGLDWLTQVLYHNTDAMFQKYAFHHADAGVSSDDGIVSATRVDFDALDVLQLGLEASLPAPLSAAYAAIYDHLIKPLSHADRFADAAAVPMDCELVAAIAPSMSYVRRTNTHSSLFRVQNILYRTFHDVQCRRIVVVGQNVPDDAASPCPASVASKTMLWITLDQEATTTRVRLLSLASHMYRDGITVDRDAAAHAWGVDFSNCATDSAKDDIWTRHLYTISGSAQQAWTRYVRNAIEATKQALPTA</sequence>
<feature type="region of interest" description="Disordered" evidence="1">
    <location>
        <begin position="1"/>
        <end position="22"/>
    </location>
</feature>
<proteinExistence type="predicted"/>
<dbReference type="Proteomes" id="UP000332933">
    <property type="component" value="Unassembled WGS sequence"/>
</dbReference>